<protein>
    <submittedName>
        <fullName evidence="1">Uncharacterized protein</fullName>
    </submittedName>
</protein>
<sequence length="178" mass="20062">MTLILRSMALQVGAWLTASLVFDMSSRDIPTGFLYFPCFFVCWCCVIIDAQATICETIADYATDTACFGWAQHTVRGTVVGEARCAKSSAPVLKEKIGSLTNDMPNGLVIKDYKNTKIKLHFSHFKILPDDRETCFRDVPHQCLQFQVEEGDEVKAAISEEDRIPQQHLKEELHSDEL</sequence>
<evidence type="ECO:0000313" key="1">
    <source>
        <dbReference type="EMBL" id="CAD9431044.1"/>
    </source>
</evidence>
<dbReference type="EMBL" id="HBGS01031350">
    <property type="protein sequence ID" value="CAD9431044.1"/>
    <property type="molecule type" value="Transcribed_RNA"/>
</dbReference>
<dbReference type="AlphaFoldDB" id="A0A7S2CNR4"/>
<reference evidence="1" key="1">
    <citation type="submission" date="2021-01" db="EMBL/GenBank/DDBJ databases">
        <authorList>
            <person name="Corre E."/>
            <person name="Pelletier E."/>
            <person name="Niang G."/>
            <person name="Scheremetjew M."/>
            <person name="Finn R."/>
            <person name="Kale V."/>
            <person name="Holt S."/>
            <person name="Cochrane G."/>
            <person name="Meng A."/>
            <person name="Brown T."/>
            <person name="Cohen L."/>
        </authorList>
    </citation>
    <scope>NUCLEOTIDE SEQUENCE</scope>
    <source>
        <strain evidence="1">CCMP1381</strain>
    </source>
</reference>
<organism evidence="1">
    <name type="scientific">Octactis speculum</name>
    <dbReference type="NCBI Taxonomy" id="3111310"/>
    <lineage>
        <taxon>Eukaryota</taxon>
        <taxon>Sar</taxon>
        <taxon>Stramenopiles</taxon>
        <taxon>Ochrophyta</taxon>
        <taxon>Dictyochophyceae</taxon>
        <taxon>Dictyochales</taxon>
        <taxon>Dictyochaceae</taxon>
        <taxon>Octactis</taxon>
    </lineage>
</organism>
<proteinExistence type="predicted"/>
<accession>A0A7S2CNR4</accession>
<gene>
    <name evidence="1" type="ORF">DSPE1174_LOCUS16027</name>
</gene>
<name>A0A7S2CNR4_9STRA</name>